<dbReference type="PATRIC" id="fig|1339350.3.peg.2761"/>
<comment type="caution">
    <text evidence="1">The sequence shown here is derived from an EMBL/GenBank/DDBJ whole genome shotgun (WGS) entry which is preliminary data.</text>
</comment>
<reference evidence="1 2" key="1">
    <citation type="submission" date="2014-04" db="EMBL/GenBank/DDBJ databases">
        <authorList>
            <person name="Sears C."/>
            <person name="Carroll K."/>
            <person name="Sack B.R."/>
            <person name="Qadri F."/>
            <person name="Myers L.L."/>
            <person name="Chung G.-T."/>
            <person name="Escheverria P."/>
            <person name="Fraser C.M."/>
            <person name="Sadzewicz L."/>
            <person name="Shefchek K.A."/>
            <person name="Tallon L."/>
            <person name="Das S.P."/>
            <person name="Daugherty S."/>
            <person name="Mongodin E.F."/>
        </authorList>
    </citation>
    <scope>NUCLEOTIDE SEQUENCE [LARGE SCALE GENOMIC DNA]</scope>
    <source>
        <strain evidence="2">3775 SL(B) 10 (iv)</strain>
    </source>
</reference>
<accession>A0A078R2Y3</accession>
<evidence type="ECO:0000313" key="1">
    <source>
        <dbReference type="EMBL" id="KDS29738.1"/>
    </source>
</evidence>
<dbReference type="AlphaFoldDB" id="A0A078R2Y3"/>
<evidence type="ECO:0000313" key="2">
    <source>
        <dbReference type="Proteomes" id="UP000028134"/>
    </source>
</evidence>
<sequence length="49" mass="5777">MLFCFWVILLSPSDFPTLEENPPTVREGKLVFVWQNNFCRTKTQLALFV</sequence>
<name>A0A078R2Y3_PHOVU</name>
<protein>
    <submittedName>
        <fullName evidence="1">Uncharacterized protein</fullName>
    </submittedName>
</protein>
<dbReference type="Proteomes" id="UP000028134">
    <property type="component" value="Unassembled WGS sequence"/>
</dbReference>
<proteinExistence type="predicted"/>
<organism evidence="1 2">
    <name type="scientific">Phocaeicola vulgatus str. 3775 SL</name>
    <name type="common">B</name>
    <name type="synonym">iv</name>
    <dbReference type="NCBI Taxonomy" id="1339350"/>
    <lineage>
        <taxon>Bacteria</taxon>
        <taxon>Pseudomonadati</taxon>
        <taxon>Bacteroidota</taxon>
        <taxon>Bacteroidia</taxon>
        <taxon>Bacteroidales</taxon>
        <taxon>Bacteroidaceae</taxon>
        <taxon>Phocaeicola</taxon>
    </lineage>
</organism>
<gene>
    <name evidence="1" type="ORF">M097_2883</name>
</gene>
<dbReference type="EMBL" id="JNHI01000019">
    <property type="protein sequence ID" value="KDS29738.1"/>
    <property type="molecule type" value="Genomic_DNA"/>
</dbReference>